<dbReference type="InterPro" id="IPR050469">
    <property type="entry name" value="Diguanylate_Cyclase"/>
</dbReference>
<name>A0A2W1JB63_9CYAN</name>
<dbReference type="NCBIfam" id="TIGR00254">
    <property type="entry name" value="GGDEF"/>
    <property type="match status" value="1"/>
</dbReference>
<dbReference type="GO" id="GO:0005886">
    <property type="term" value="C:plasma membrane"/>
    <property type="evidence" value="ECO:0007669"/>
    <property type="project" value="TreeGrafter"/>
</dbReference>
<feature type="coiled-coil region" evidence="1">
    <location>
        <begin position="3"/>
        <end position="37"/>
    </location>
</feature>
<dbReference type="InterPro" id="IPR043128">
    <property type="entry name" value="Rev_trsase/Diguanyl_cyclase"/>
</dbReference>
<organism evidence="3 4">
    <name type="scientific">Acaryochloris thomasi RCC1774</name>
    <dbReference type="NCBI Taxonomy" id="1764569"/>
    <lineage>
        <taxon>Bacteria</taxon>
        <taxon>Bacillati</taxon>
        <taxon>Cyanobacteriota</taxon>
        <taxon>Cyanophyceae</taxon>
        <taxon>Acaryochloridales</taxon>
        <taxon>Acaryochloridaceae</taxon>
        <taxon>Acaryochloris</taxon>
        <taxon>Acaryochloris thomasi</taxon>
    </lineage>
</organism>
<dbReference type="PANTHER" id="PTHR45138:SF9">
    <property type="entry name" value="DIGUANYLATE CYCLASE DGCM-RELATED"/>
    <property type="match status" value="1"/>
</dbReference>
<feature type="coiled-coil region" evidence="1">
    <location>
        <begin position="70"/>
        <end position="97"/>
    </location>
</feature>
<dbReference type="CDD" id="cd01949">
    <property type="entry name" value="GGDEF"/>
    <property type="match status" value="1"/>
</dbReference>
<dbReference type="FunFam" id="3.30.70.270:FF:000001">
    <property type="entry name" value="Diguanylate cyclase domain protein"/>
    <property type="match status" value="1"/>
</dbReference>
<protein>
    <submittedName>
        <fullName evidence="3">Phytochrome-like protein cph2</fullName>
    </submittedName>
</protein>
<evidence type="ECO:0000313" key="4">
    <source>
        <dbReference type="Proteomes" id="UP000248857"/>
    </source>
</evidence>
<dbReference type="GO" id="GO:1902201">
    <property type="term" value="P:negative regulation of bacterial-type flagellum-dependent cell motility"/>
    <property type="evidence" value="ECO:0007669"/>
    <property type="project" value="TreeGrafter"/>
</dbReference>
<dbReference type="Gene3D" id="3.30.70.270">
    <property type="match status" value="1"/>
</dbReference>
<proteinExistence type="predicted"/>
<sequence length="284" mass="31748">MLIDSAEIKQDQQAIQLTALQREVEQLRQENTDLQIALSTTAEHGDLIEAQIHAVNIQLKAKSAEQQRTAAQLAKLLEILSQEKDDLETTLRTLVDHGDAVDEQWEAKLDEAISLASLDSLTQIANRRRFDEHLTQQWKQMAREKAPIAVILGDIDYFKQYNDLYGHLAGDACLKQIALTLRKSALRPIDLVARYGGEEFGVILPQTDLQGAVEVAERMRASIEKLQIPHARSQNSAVVTLSLGVACTVPLPSQLWIDHLEQADQQLYQAKEGGRNRFAAINSK</sequence>
<feature type="domain" description="GGDEF" evidence="2">
    <location>
        <begin position="146"/>
        <end position="283"/>
    </location>
</feature>
<reference evidence="3 4" key="1">
    <citation type="journal article" date="2018" name="Sci. Rep.">
        <title>A novel species of the marine cyanobacterium Acaryochloris with a unique pigment content and lifestyle.</title>
        <authorList>
            <person name="Partensky F."/>
            <person name="Six C."/>
            <person name="Ratin M."/>
            <person name="Garczarek L."/>
            <person name="Vaulot D."/>
            <person name="Probert I."/>
            <person name="Calteau A."/>
            <person name="Gourvil P."/>
            <person name="Marie D."/>
            <person name="Grebert T."/>
            <person name="Bouchier C."/>
            <person name="Le Panse S."/>
            <person name="Gachenot M."/>
            <person name="Rodriguez F."/>
            <person name="Garrido J.L."/>
        </authorList>
    </citation>
    <scope>NUCLEOTIDE SEQUENCE [LARGE SCALE GENOMIC DNA]</scope>
    <source>
        <strain evidence="3 4">RCC1774</strain>
    </source>
</reference>
<dbReference type="InterPro" id="IPR029787">
    <property type="entry name" value="Nucleotide_cyclase"/>
</dbReference>
<evidence type="ECO:0000259" key="2">
    <source>
        <dbReference type="PROSITE" id="PS50887"/>
    </source>
</evidence>
<dbReference type="GO" id="GO:0043709">
    <property type="term" value="P:cell adhesion involved in single-species biofilm formation"/>
    <property type="evidence" value="ECO:0007669"/>
    <property type="project" value="TreeGrafter"/>
</dbReference>
<dbReference type="Proteomes" id="UP000248857">
    <property type="component" value="Unassembled WGS sequence"/>
</dbReference>
<evidence type="ECO:0000256" key="1">
    <source>
        <dbReference type="SAM" id="Coils"/>
    </source>
</evidence>
<keyword evidence="4" id="KW-1185">Reference proteome</keyword>
<dbReference type="PANTHER" id="PTHR45138">
    <property type="entry name" value="REGULATORY COMPONENTS OF SENSORY TRANSDUCTION SYSTEM"/>
    <property type="match status" value="1"/>
</dbReference>
<dbReference type="EMBL" id="PQWO01000018">
    <property type="protein sequence ID" value="PZD71323.1"/>
    <property type="molecule type" value="Genomic_DNA"/>
</dbReference>
<dbReference type="Pfam" id="PF00990">
    <property type="entry name" value="GGDEF"/>
    <property type="match status" value="1"/>
</dbReference>
<dbReference type="SMART" id="SM00267">
    <property type="entry name" value="GGDEF"/>
    <property type="match status" value="1"/>
</dbReference>
<dbReference type="GO" id="GO:0052621">
    <property type="term" value="F:diguanylate cyclase activity"/>
    <property type="evidence" value="ECO:0007669"/>
    <property type="project" value="TreeGrafter"/>
</dbReference>
<dbReference type="InterPro" id="IPR000160">
    <property type="entry name" value="GGDEF_dom"/>
</dbReference>
<dbReference type="PROSITE" id="PS50887">
    <property type="entry name" value="GGDEF"/>
    <property type="match status" value="1"/>
</dbReference>
<accession>A0A2W1JB63</accession>
<keyword evidence="1" id="KW-0175">Coiled coil</keyword>
<dbReference type="SUPFAM" id="SSF55073">
    <property type="entry name" value="Nucleotide cyclase"/>
    <property type="match status" value="1"/>
</dbReference>
<comment type="caution">
    <text evidence="3">The sequence shown here is derived from an EMBL/GenBank/DDBJ whole genome shotgun (WGS) entry which is preliminary data.</text>
</comment>
<gene>
    <name evidence="3" type="primary">cph2_17</name>
    <name evidence="3" type="ORF">C1752_06602</name>
</gene>
<evidence type="ECO:0000313" key="3">
    <source>
        <dbReference type="EMBL" id="PZD71323.1"/>
    </source>
</evidence>
<dbReference type="AlphaFoldDB" id="A0A2W1JB63"/>